<feature type="domain" description="DUF7638" evidence="1">
    <location>
        <begin position="3"/>
        <end position="104"/>
    </location>
</feature>
<proteinExistence type="predicted"/>
<accession>A0A075RBB0</accession>
<feature type="domain" description="DUF7638" evidence="1">
    <location>
        <begin position="136"/>
        <end position="243"/>
    </location>
</feature>
<dbReference type="RefSeq" id="WP_003337721.1">
    <property type="nucleotide sequence ID" value="NZ_CP007806.1"/>
</dbReference>
<keyword evidence="4" id="KW-1185">Reference proteome</keyword>
<name>A0A075RBB0_BRELA</name>
<protein>
    <submittedName>
        <fullName evidence="3">Uncharacterized protein</fullName>
    </submittedName>
</protein>
<evidence type="ECO:0000259" key="1">
    <source>
        <dbReference type="Pfam" id="PF24644"/>
    </source>
</evidence>
<dbReference type="eggNOG" id="COG3236">
    <property type="taxonomic scope" value="Bacteria"/>
</dbReference>
<dbReference type="STRING" id="1042163.BRLA_c024650"/>
<feature type="domain" description="DUF7639" evidence="2">
    <location>
        <begin position="246"/>
        <end position="303"/>
    </location>
</feature>
<reference evidence="3 4" key="1">
    <citation type="journal article" date="2011" name="J. Bacteriol.">
        <title>Genome sequence of Brevibacillus laterosporus LMG 15441, a pathogen of invertebrates.</title>
        <authorList>
            <person name="Djukic M."/>
            <person name="Poehlein A."/>
            <person name="Thurmer A."/>
            <person name="Daniel R."/>
        </authorList>
    </citation>
    <scope>NUCLEOTIDE SEQUENCE [LARGE SCALE GENOMIC DNA]</scope>
    <source>
        <strain evidence="3 4">LMG 15441</strain>
    </source>
</reference>
<sequence length="307" mass="35971">MQKIRRTKTIEGTKIPGFICNGGSYFFIYVDVYEDGMVNCWELVDLDGMVEKLNKNWLVPSVPQGEAISIFGLGSYEIADAQWNFDQGQYMNLIRDTVTQLNPSLRNIYRISEEEKELWNARRILHSPTPEDFRVTHEIGYDTVAGQGFTAFMKHEGKNYLVRIVVYKDDAVVCYNSFFTFEYSIESVKELWDNKVLFTSFEEPTAIVLDHLGEVTFSVAQYASEINDKYDELQDMLKKLKGETASLELCRQVYYEYLEDPSEFNRARLQEKYELVPEHERMFLGDMDSKDSDYVRIIYYPDEKREV</sequence>
<dbReference type="EMBL" id="CP007806">
    <property type="protein sequence ID" value="AIG26785.1"/>
    <property type="molecule type" value="Genomic_DNA"/>
</dbReference>
<dbReference type="AlphaFoldDB" id="A0A075RBB0"/>
<dbReference type="Pfam" id="PF24644">
    <property type="entry name" value="DUF7638"/>
    <property type="match status" value="2"/>
</dbReference>
<evidence type="ECO:0000313" key="4">
    <source>
        <dbReference type="Proteomes" id="UP000005850"/>
    </source>
</evidence>
<dbReference type="InterPro" id="IPR056055">
    <property type="entry name" value="DUF7638"/>
</dbReference>
<dbReference type="Pfam" id="PF24645">
    <property type="entry name" value="DUF7639"/>
    <property type="match status" value="1"/>
</dbReference>
<dbReference type="KEGG" id="blr:BRLA_c024650"/>
<evidence type="ECO:0000259" key="2">
    <source>
        <dbReference type="Pfam" id="PF24645"/>
    </source>
</evidence>
<organism evidence="3 4">
    <name type="scientific">Brevibacillus laterosporus LMG 15441</name>
    <dbReference type="NCBI Taxonomy" id="1042163"/>
    <lineage>
        <taxon>Bacteria</taxon>
        <taxon>Bacillati</taxon>
        <taxon>Bacillota</taxon>
        <taxon>Bacilli</taxon>
        <taxon>Bacillales</taxon>
        <taxon>Paenibacillaceae</taxon>
        <taxon>Brevibacillus</taxon>
    </lineage>
</organism>
<gene>
    <name evidence="3" type="ORF">BRLA_c024650</name>
</gene>
<dbReference type="Proteomes" id="UP000005850">
    <property type="component" value="Chromosome"/>
</dbReference>
<dbReference type="InterPro" id="IPR056056">
    <property type="entry name" value="DUF7639"/>
</dbReference>
<dbReference type="HOGENOM" id="CLU_078718_0_0_9"/>
<evidence type="ECO:0000313" key="3">
    <source>
        <dbReference type="EMBL" id="AIG26785.1"/>
    </source>
</evidence>